<evidence type="ECO:0000256" key="1">
    <source>
        <dbReference type="SAM" id="MobiDB-lite"/>
    </source>
</evidence>
<keyword evidence="3" id="KW-1185">Reference proteome</keyword>
<reference evidence="2 3" key="1">
    <citation type="submission" date="2019-06" db="EMBL/GenBank/DDBJ databases">
        <title>Genome Sequence of the Brown Rot Fungal Pathogen Monilinia fructicola.</title>
        <authorList>
            <person name="De Miccolis Angelini R.M."/>
            <person name="Landi L."/>
            <person name="Abate D."/>
            <person name="Pollastro S."/>
            <person name="Romanazzi G."/>
            <person name="Faretra F."/>
        </authorList>
    </citation>
    <scope>NUCLEOTIDE SEQUENCE [LARGE SCALE GENOMIC DNA]</scope>
    <source>
        <strain evidence="2 3">Mfrc123</strain>
    </source>
</reference>
<organism evidence="2 3">
    <name type="scientific">Monilinia fructicola</name>
    <name type="common">Brown rot fungus</name>
    <name type="synonym">Ciboria fructicola</name>
    <dbReference type="NCBI Taxonomy" id="38448"/>
    <lineage>
        <taxon>Eukaryota</taxon>
        <taxon>Fungi</taxon>
        <taxon>Dikarya</taxon>
        <taxon>Ascomycota</taxon>
        <taxon>Pezizomycotina</taxon>
        <taxon>Leotiomycetes</taxon>
        <taxon>Helotiales</taxon>
        <taxon>Sclerotiniaceae</taxon>
        <taxon>Monilinia</taxon>
    </lineage>
</organism>
<gene>
    <name evidence="2" type="ORF">EYC84_004662</name>
</gene>
<feature type="compositionally biased region" description="Polar residues" evidence="1">
    <location>
        <begin position="67"/>
        <end position="77"/>
    </location>
</feature>
<name>A0A5M9K4A1_MONFR</name>
<evidence type="ECO:0000313" key="3">
    <source>
        <dbReference type="Proteomes" id="UP000322873"/>
    </source>
</evidence>
<accession>A0A5M9K4A1</accession>
<sequence length="77" mass="8444">MPHASSRTAHPLLSSIQPRPHLQRPNCTASPRSAVEAPREFHLNIVIGIDIAKSSGFGSGAGKTSPRRSWTQIWTRM</sequence>
<dbReference type="Proteomes" id="UP000322873">
    <property type="component" value="Unassembled WGS sequence"/>
</dbReference>
<feature type="region of interest" description="Disordered" evidence="1">
    <location>
        <begin position="56"/>
        <end position="77"/>
    </location>
</feature>
<protein>
    <submittedName>
        <fullName evidence="2">Uncharacterized protein</fullName>
    </submittedName>
</protein>
<dbReference type="EMBL" id="VICG01000002">
    <property type="protein sequence ID" value="KAA8575513.1"/>
    <property type="molecule type" value="Genomic_DNA"/>
</dbReference>
<dbReference type="AlphaFoldDB" id="A0A5M9K4A1"/>
<evidence type="ECO:0000313" key="2">
    <source>
        <dbReference type="EMBL" id="KAA8575513.1"/>
    </source>
</evidence>
<feature type="region of interest" description="Disordered" evidence="1">
    <location>
        <begin position="1"/>
        <end position="35"/>
    </location>
</feature>
<comment type="caution">
    <text evidence="2">The sequence shown here is derived from an EMBL/GenBank/DDBJ whole genome shotgun (WGS) entry which is preliminary data.</text>
</comment>
<proteinExistence type="predicted"/>